<dbReference type="PANTHER" id="PTHR11895">
    <property type="entry name" value="TRANSAMIDASE"/>
    <property type="match status" value="1"/>
</dbReference>
<keyword evidence="2" id="KW-0808">Transferase</keyword>
<dbReference type="EC" id="6.3.5.-" evidence="2"/>
<dbReference type="RefSeq" id="WP_145378420.1">
    <property type="nucleotide sequence ID" value="NZ_CP036276.1"/>
</dbReference>
<dbReference type="EMBL" id="CP036276">
    <property type="protein sequence ID" value="QDU45882.1"/>
    <property type="molecule type" value="Genomic_DNA"/>
</dbReference>
<dbReference type="GO" id="GO:0016740">
    <property type="term" value="F:transferase activity"/>
    <property type="evidence" value="ECO:0007669"/>
    <property type="project" value="UniProtKB-KW"/>
</dbReference>
<dbReference type="InterPro" id="IPR036928">
    <property type="entry name" value="AS_sf"/>
</dbReference>
<evidence type="ECO:0000259" key="1">
    <source>
        <dbReference type="Pfam" id="PF01425"/>
    </source>
</evidence>
<dbReference type="InterPro" id="IPR023631">
    <property type="entry name" value="Amidase_dom"/>
</dbReference>
<name>A0A517ZTS3_9PLAN</name>
<dbReference type="SUPFAM" id="SSF75304">
    <property type="entry name" value="Amidase signature (AS) enzymes"/>
    <property type="match status" value="1"/>
</dbReference>
<dbReference type="PANTHER" id="PTHR11895:SF176">
    <property type="entry name" value="AMIDASE AMID-RELATED"/>
    <property type="match status" value="1"/>
</dbReference>
<feature type="domain" description="Amidase" evidence="1">
    <location>
        <begin position="28"/>
        <end position="433"/>
    </location>
</feature>
<dbReference type="InterPro" id="IPR000120">
    <property type="entry name" value="Amidase"/>
</dbReference>
<evidence type="ECO:0000313" key="2">
    <source>
        <dbReference type="EMBL" id="QDU45882.1"/>
    </source>
</evidence>
<dbReference type="Gene3D" id="3.90.1300.10">
    <property type="entry name" value="Amidase signature (AS) domain"/>
    <property type="match status" value="1"/>
</dbReference>
<keyword evidence="2" id="KW-0436">Ligase</keyword>
<gene>
    <name evidence="2" type="primary">gatA_3</name>
    <name evidence="2" type="ORF">Mal52_43790</name>
</gene>
<dbReference type="Proteomes" id="UP000319383">
    <property type="component" value="Chromosome"/>
</dbReference>
<proteinExistence type="predicted"/>
<dbReference type="KEGG" id="sdyn:Mal52_43790"/>
<dbReference type="AlphaFoldDB" id="A0A517ZTS3"/>
<reference evidence="2 3" key="1">
    <citation type="submission" date="2019-02" db="EMBL/GenBank/DDBJ databases">
        <title>Deep-cultivation of Planctomycetes and their phenomic and genomic characterization uncovers novel biology.</title>
        <authorList>
            <person name="Wiegand S."/>
            <person name="Jogler M."/>
            <person name="Boedeker C."/>
            <person name="Pinto D."/>
            <person name="Vollmers J."/>
            <person name="Rivas-Marin E."/>
            <person name="Kohn T."/>
            <person name="Peeters S.H."/>
            <person name="Heuer A."/>
            <person name="Rast P."/>
            <person name="Oberbeckmann S."/>
            <person name="Bunk B."/>
            <person name="Jeske O."/>
            <person name="Meyerdierks A."/>
            <person name="Storesund J.E."/>
            <person name="Kallscheuer N."/>
            <person name="Luecker S."/>
            <person name="Lage O.M."/>
            <person name="Pohl T."/>
            <person name="Merkel B.J."/>
            <person name="Hornburger P."/>
            <person name="Mueller R.-W."/>
            <person name="Bruemmer F."/>
            <person name="Labrenz M."/>
            <person name="Spormann A.M."/>
            <person name="Op den Camp H."/>
            <person name="Overmann J."/>
            <person name="Amann R."/>
            <person name="Jetten M.S.M."/>
            <person name="Mascher T."/>
            <person name="Medema M.H."/>
            <person name="Devos D.P."/>
            <person name="Kaster A.-K."/>
            <person name="Ovreas L."/>
            <person name="Rohde M."/>
            <person name="Galperin M.Y."/>
            <person name="Jogler C."/>
        </authorList>
    </citation>
    <scope>NUCLEOTIDE SEQUENCE [LARGE SCALE GENOMIC DNA]</scope>
    <source>
        <strain evidence="2 3">Mal52</strain>
    </source>
</reference>
<keyword evidence="3" id="KW-1185">Reference proteome</keyword>
<protein>
    <submittedName>
        <fullName evidence="2">Glutamyl-tRNA(Gln) amidotransferase subunit A</fullName>
        <ecNumber evidence="2">6.3.5.-</ecNumber>
    </submittedName>
</protein>
<dbReference type="Pfam" id="PF01425">
    <property type="entry name" value="Amidase"/>
    <property type="match status" value="1"/>
</dbReference>
<sequence length="446" mass="46726">MELYPAPEHTILGTARRLRAGEMTCVRIVEQCLQRIDEQESRIHAWVLVDREGSLARARELDAELAAGTDRGPLHGIPVGIKDIVDVAGWPTAAGSPGWKDKIAGGDAEVVARLKAAGAILLGKTVTTQYASFDPPPTCNPWNLDHTPGGSSSGSAAAVAAGMCLGAIGSQTGGSITRPASFCGVAGCKPTHGRVSLRGILPLAPNLDHPGPIARTVDDLAVMLDVIAGYDAGDPYSIDRPPEPTATTLDPEGIAAPRLGQLEGLFADMADETVKTAFAAALKKLRGGGAAISSTPLPADFSDVLAPHALVMAAEAAAVHEQRFTAEPQEYDPCITKLITDGLAASVTDYIRARDLQVHLKRQMLDCFAEVDALICPATTSAAPDRSTTGNPAFNSSWSFTGLPTVSFPMGLSSAGLPLAIQIVGRPFEEAALFQVARWCERVISQ</sequence>
<organism evidence="2 3">
    <name type="scientific">Symmachiella dynata</name>
    <dbReference type="NCBI Taxonomy" id="2527995"/>
    <lineage>
        <taxon>Bacteria</taxon>
        <taxon>Pseudomonadati</taxon>
        <taxon>Planctomycetota</taxon>
        <taxon>Planctomycetia</taxon>
        <taxon>Planctomycetales</taxon>
        <taxon>Planctomycetaceae</taxon>
        <taxon>Symmachiella</taxon>
    </lineage>
</organism>
<evidence type="ECO:0000313" key="3">
    <source>
        <dbReference type="Proteomes" id="UP000319383"/>
    </source>
</evidence>
<accession>A0A517ZTS3</accession>
<dbReference type="GO" id="GO:0016874">
    <property type="term" value="F:ligase activity"/>
    <property type="evidence" value="ECO:0007669"/>
    <property type="project" value="UniProtKB-KW"/>
</dbReference>